<dbReference type="GO" id="GO:0008474">
    <property type="term" value="F:palmitoyl-(protein) hydrolase activity"/>
    <property type="evidence" value="ECO:0007669"/>
    <property type="project" value="UniProtKB-EC"/>
</dbReference>
<evidence type="ECO:0000259" key="15">
    <source>
        <dbReference type="Pfam" id="PF02230"/>
    </source>
</evidence>
<comment type="caution">
    <text evidence="16">The sequence shown here is derived from an EMBL/GenBank/DDBJ whole genome shotgun (WGS) entry which is preliminary data.</text>
</comment>
<keyword evidence="9" id="KW-0443">Lipid metabolism</keyword>
<evidence type="ECO:0000256" key="14">
    <source>
        <dbReference type="SAM" id="Phobius"/>
    </source>
</evidence>
<comment type="catalytic activity">
    <reaction evidence="12">
        <text>S-hexadecanoyl-L-cysteinyl-[protein] + H2O = L-cysteinyl-[protein] + hexadecanoate + H(+)</text>
        <dbReference type="Rhea" id="RHEA:19233"/>
        <dbReference type="Rhea" id="RHEA-COMP:10131"/>
        <dbReference type="Rhea" id="RHEA-COMP:11032"/>
        <dbReference type="ChEBI" id="CHEBI:7896"/>
        <dbReference type="ChEBI" id="CHEBI:15377"/>
        <dbReference type="ChEBI" id="CHEBI:15378"/>
        <dbReference type="ChEBI" id="CHEBI:29950"/>
        <dbReference type="ChEBI" id="CHEBI:74151"/>
        <dbReference type="EC" id="3.1.2.22"/>
    </reaction>
</comment>
<evidence type="ECO:0000256" key="12">
    <source>
        <dbReference type="ARBA" id="ARBA00047337"/>
    </source>
</evidence>
<dbReference type="GO" id="GO:0006631">
    <property type="term" value="P:fatty acid metabolic process"/>
    <property type="evidence" value="ECO:0007669"/>
    <property type="project" value="UniProtKB-KW"/>
</dbReference>
<comment type="subcellular location">
    <subcellularLocation>
        <location evidence="1">Cytoplasm</location>
    </subcellularLocation>
</comment>
<dbReference type="InterPro" id="IPR003140">
    <property type="entry name" value="PLipase/COase/thioEstase"/>
</dbReference>
<proteinExistence type="inferred from homology"/>
<evidence type="ECO:0000256" key="6">
    <source>
        <dbReference type="ARBA" id="ARBA00022490"/>
    </source>
</evidence>
<feature type="domain" description="Phospholipase/carboxylesterase/thioesterase" evidence="15">
    <location>
        <begin position="162"/>
        <end position="383"/>
    </location>
</feature>
<keyword evidence="14" id="KW-0472">Membrane</keyword>
<dbReference type="PANTHER" id="PTHR10655">
    <property type="entry name" value="LYSOPHOSPHOLIPASE-RELATED"/>
    <property type="match status" value="1"/>
</dbReference>
<dbReference type="GO" id="GO:0052689">
    <property type="term" value="F:carboxylic ester hydrolase activity"/>
    <property type="evidence" value="ECO:0007669"/>
    <property type="project" value="UniProtKB-KW"/>
</dbReference>
<keyword evidence="7" id="KW-0378">Hydrolase</keyword>
<evidence type="ECO:0000256" key="2">
    <source>
        <dbReference type="ARBA" id="ARBA00006499"/>
    </source>
</evidence>
<dbReference type="GO" id="GO:0005737">
    <property type="term" value="C:cytoplasm"/>
    <property type="evidence" value="ECO:0007669"/>
    <property type="project" value="UniProtKB-SubCell"/>
</dbReference>
<evidence type="ECO:0000256" key="10">
    <source>
        <dbReference type="ARBA" id="ARBA00029392"/>
    </source>
</evidence>
<evidence type="ECO:0000256" key="4">
    <source>
        <dbReference type="ARBA" id="ARBA00014923"/>
    </source>
</evidence>
<evidence type="ECO:0000256" key="7">
    <source>
        <dbReference type="ARBA" id="ARBA00022801"/>
    </source>
</evidence>
<reference evidence="16 17" key="1">
    <citation type="journal article" date="2016" name="Front. Microbiol.">
        <title>Genome and transcriptome sequences reveal the specific parasitism of the nematophagous Purpureocillium lilacinum 36-1.</title>
        <authorList>
            <person name="Xie J."/>
            <person name="Li S."/>
            <person name="Mo C."/>
            <person name="Xiao X."/>
            <person name="Peng D."/>
            <person name="Wang G."/>
            <person name="Xiao Y."/>
        </authorList>
    </citation>
    <scope>NUCLEOTIDE SEQUENCE [LARGE SCALE GENOMIC DNA]</scope>
    <source>
        <strain evidence="16 17">36-1</strain>
    </source>
</reference>
<keyword evidence="14" id="KW-0812">Transmembrane</keyword>
<keyword evidence="5" id="KW-0719">Serine esterase</keyword>
<dbReference type="Gene3D" id="3.40.50.1820">
    <property type="entry name" value="alpha/beta hydrolase"/>
    <property type="match status" value="1"/>
</dbReference>
<evidence type="ECO:0000313" key="16">
    <source>
        <dbReference type="EMBL" id="PWI75850.1"/>
    </source>
</evidence>
<keyword evidence="14" id="KW-1133">Transmembrane helix</keyword>
<evidence type="ECO:0000256" key="1">
    <source>
        <dbReference type="ARBA" id="ARBA00004496"/>
    </source>
</evidence>
<dbReference type="EMBL" id="LCWV01000002">
    <property type="protein sequence ID" value="PWI75850.1"/>
    <property type="molecule type" value="Genomic_DNA"/>
</dbReference>
<comment type="function">
    <text evidence="10">Hydrolyzes fatty acids from S-acylated cysteine residues in proteins with a strong preference for palmitoylated G-alpha proteins over other acyl substrates. Mediates the deacylation of G-alpha proteins such as GPA1 in vivo, but has weak or no activity toward palmitoylated Ras proteins. Has weak lysophospholipase activity in vitro; however such activity may not exist in vivo.</text>
</comment>
<dbReference type="Pfam" id="PF02230">
    <property type="entry name" value="Abhydrolase_2"/>
    <property type="match status" value="1"/>
</dbReference>
<sequence>MLIVKTFTSSTSTQTASATTSSAIPMIGNPKSGTSSVRHIPPTERQNSLSIRSNASLVVNQSGSGNPYPRFPAGAARPSGTAAKHSAAQQFVDLLHTRALMLNLRLVFAFGLVLPAAAFLLSFFFPQLLDFSATQSSSPESSTTATTSSSTMSSVRRAAPLIFPAKGRHTATVIFAHGLGDSGAGWADAVERWRQRQNLSEVKFILPNAPVIPITVNNGYPMPGWFDITSLGAAITSIEAKLNEDTAGILESRKYLHSLIQDEVAAGIPSERVILGGFSQGGAMSIFAGLTAPFKIAGIVGMSSWLLLHQTFKQHVPEEDVNKGTPVLMAHGDRDQMVRYPLAQGSERLLKAMGYDVTLKTYSGMEHSACLEELDEVEAFIKARLPPKGN</sequence>
<evidence type="ECO:0000256" key="5">
    <source>
        <dbReference type="ARBA" id="ARBA00022487"/>
    </source>
</evidence>
<name>A0A2U3EN10_PURLI</name>
<feature type="region of interest" description="Disordered" evidence="13">
    <location>
        <begin position="18"/>
        <end position="49"/>
    </location>
</feature>
<comment type="similarity">
    <text evidence="2">Belongs to the AB hydrolase superfamily. AB hydrolase 2 family.</text>
</comment>
<dbReference type="FunFam" id="3.40.50.1820:FF:000010">
    <property type="entry name" value="Acyl-protein thioesterase 2"/>
    <property type="match status" value="1"/>
</dbReference>
<evidence type="ECO:0000256" key="11">
    <source>
        <dbReference type="ARBA" id="ARBA00031195"/>
    </source>
</evidence>
<dbReference type="InterPro" id="IPR029058">
    <property type="entry name" value="AB_hydrolase_fold"/>
</dbReference>
<dbReference type="SUPFAM" id="SSF53474">
    <property type="entry name" value="alpha/beta-Hydrolases"/>
    <property type="match status" value="1"/>
</dbReference>
<dbReference type="EC" id="3.1.2.22" evidence="3"/>
<dbReference type="Proteomes" id="UP000245956">
    <property type="component" value="Unassembled WGS sequence"/>
</dbReference>
<organism evidence="16 17">
    <name type="scientific">Purpureocillium lilacinum</name>
    <name type="common">Paecilomyces lilacinus</name>
    <dbReference type="NCBI Taxonomy" id="33203"/>
    <lineage>
        <taxon>Eukaryota</taxon>
        <taxon>Fungi</taxon>
        <taxon>Dikarya</taxon>
        <taxon>Ascomycota</taxon>
        <taxon>Pezizomycotina</taxon>
        <taxon>Sordariomycetes</taxon>
        <taxon>Hypocreomycetidae</taxon>
        <taxon>Hypocreales</taxon>
        <taxon>Ophiocordycipitaceae</taxon>
        <taxon>Purpureocillium</taxon>
    </lineage>
</organism>
<keyword evidence="8" id="KW-0276">Fatty acid metabolism</keyword>
<feature type="transmembrane region" description="Helical" evidence="14">
    <location>
        <begin position="106"/>
        <end position="129"/>
    </location>
</feature>
<evidence type="ECO:0000256" key="3">
    <source>
        <dbReference type="ARBA" id="ARBA00012423"/>
    </source>
</evidence>
<protein>
    <recommendedName>
        <fullName evidence="4">Acyl-protein thioesterase 1</fullName>
        <ecNumber evidence="3">3.1.2.22</ecNumber>
    </recommendedName>
    <alternativeName>
        <fullName evidence="11">Palmitoyl-protein hydrolase</fullName>
    </alternativeName>
</protein>
<evidence type="ECO:0000256" key="9">
    <source>
        <dbReference type="ARBA" id="ARBA00023098"/>
    </source>
</evidence>
<evidence type="ECO:0000256" key="13">
    <source>
        <dbReference type="SAM" id="MobiDB-lite"/>
    </source>
</evidence>
<evidence type="ECO:0000313" key="17">
    <source>
        <dbReference type="Proteomes" id="UP000245956"/>
    </source>
</evidence>
<keyword evidence="6" id="KW-0963">Cytoplasm</keyword>
<dbReference type="AlphaFoldDB" id="A0A2U3EN10"/>
<accession>A0A2U3EN10</accession>
<gene>
    <name evidence="16" type="ORF">PCL_06508</name>
</gene>
<dbReference type="InterPro" id="IPR050565">
    <property type="entry name" value="LYPA1-2/EST-like"/>
</dbReference>
<dbReference type="PANTHER" id="PTHR10655:SF17">
    <property type="entry name" value="LYSOPHOSPHOLIPASE-LIKE PROTEIN 1"/>
    <property type="match status" value="1"/>
</dbReference>
<evidence type="ECO:0000256" key="8">
    <source>
        <dbReference type="ARBA" id="ARBA00022832"/>
    </source>
</evidence>